<gene>
    <name evidence="2" type="ORF">PoB_003484900</name>
</gene>
<organism evidence="2 3">
    <name type="scientific">Plakobranchus ocellatus</name>
    <dbReference type="NCBI Taxonomy" id="259542"/>
    <lineage>
        <taxon>Eukaryota</taxon>
        <taxon>Metazoa</taxon>
        <taxon>Spiralia</taxon>
        <taxon>Lophotrochozoa</taxon>
        <taxon>Mollusca</taxon>
        <taxon>Gastropoda</taxon>
        <taxon>Heterobranchia</taxon>
        <taxon>Euthyneura</taxon>
        <taxon>Panpulmonata</taxon>
        <taxon>Sacoglossa</taxon>
        <taxon>Placobranchoidea</taxon>
        <taxon>Plakobranchidae</taxon>
        <taxon>Plakobranchus</taxon>
    </lineage>
</organism>
<comment type="caution">
    <text evidence="2">The sequence shown here is derived from an EMBL/GenBank/DDBJ whole genome shotgun (WGS) entry which is preliminary data.</text>
</comment>
<dbReference type="EMBL" id="BLXT01003952">
    <property type="protein sequence ID" value="GFO08344.1"/>
    <property type="molecule type" value="Genomic_DNA"/>
</dbReference>
<name>A0AAV4AKT8_9GAST</name>
<evidence type="ECO:0000313" key="2">
    <source>
        <dbReference type="EMBL" id="GFO08344.1"/>
    </source>
</evidence>
<keyword evidence="3" id="KW-1185">Reference proteome</keyword>
<sequence>MLGKSLLALRLRRIYSNSSSRNKNYIINNNSNNNKNNNNSSNNNSNNNNNNRINNDIDNQRNGHIQVLPFTLKQMLLQYSFENHNVESSFVSYSSQEKDLKLKQANMNSNNISNIDINLTTTSITNNRTTTSITNNRATTTTTNTNDIRNNIS</sequence>
<evidence type="ECO:0000256" key="1">
    <source>
        <dbReference type="SAM" id="MobiDB-lite"/>
    </source>
</evidence>
<protein>
    <submittedName>
        <fullName evidence="2">Uncharacterized protein</fullName>
    </submittedName>
</protein>
<evidence type="ECO:0000313" key="3">
    <source>
        <dbReference type="Proteomes" id="UP000735302"/>
    </source>
</evidence>
<feature type="compositionally biased region" description="Low complexity" evidence="1">
    <location>
        <begin position="22"/>
        <end position="57"/>
    </location>
</feature>
<proteinExistence type="predicted"/>
<accession>A0AAV4AKT8</accession>
<reference evidence="2 3" key="1">
    <citation type="journal article" date="2021" name="Elife">
        <title>Chloroplast acquisition without the gene transfer in kleptoplastic sea slugs, Plakobranchus ocellatus.</title>
        <authorList>
            <person name="Maeda T."/>
            <person name="Takahashi S."/>
            <person name="Yoshida T."/>
            <person name="Shimamura S."/>
            <person name="Takaki Y."/>
            <person name="Nagai Y."/>
            <person name="Toyoda A."/>
            <person name="Suzuki Y."/>
            <person name="Arimoto A."/>
            <person name="Ishii H."/>
            <person name="Satoh N."/>
            <person name="Nishiyama T."/>
            <person name="Hasebe M."/>
            <person name="Maruyama T."/>
            <person name="Minagawa J."/>
            <person name="Obokata J."/>
            <person name="Shigenobu S."/>
        </authorList>
    </citation>
    <scope>NUCLEOTIDE SEQUENCE [LARGE SCALE GENOMIC DNA]</scope>
</reference>
<feature type="region of interest" description="Disordered" evidence="1">
    <location>
        <begin position="22"/>
        <end position="58"/>
    </location>
</feature>
<dbReference type="Proteomes" id="UP000735302">
    <property type="component" value="Unassembled WGS sequence"/>
</dbReference>
<dbReference type="AlphaFoldDB" id="A0AAV4AKT8"/>